<evidence type="ECO:0000256" key="1">
    <source>
        <dbReference type="SAM" id="MobiDB-lite"/>
    </source>
</evidence>
<dbReference type="STRING" id="717606.PaecuDRAFT_2466"/>
<gene>
    <name evidence="2" type="ORF">PaecuDRAFT_2466</name>
</gene>
<proteinExistence type="predicted"/>
<name>E0I9X9_9BACL</name>
<protein>
    <submittedName>
        <fullName evidence="2">Uncharacterized protein</fullName>
    </submittedName>
</protein>
<dbReference type="Proteomes" id="UP000005387">
    <property type="component" value="Unassembled WGS sequence"/>
</dbReference>
<evidence type="ECO:0000313" key="2">
    <source>
        <dbReference type="EMBL" id="EFM10556.1"/>
    </source>
</evidence>
<dbReference type="AlphaFoldDB" id="E0I9X9"/>
<feature type="region of interest" description="Disordered" evidence="1">
    <location>
        <begin position="61"/>
        <end position="87"/>
    </location>
</feature>
<sequence length="87" mass="10138">MFEMEQQKHELDQKQIDWRQEAERLAAGQTRLEQERDALQQELAKCKEELAQARRELARLRGRSGAAGRTPEAMSTMASRLRDALRE</sequence>
<reference evidence="2 3" key="1">
    <citation type="submission" date="2010-07" db="EMBL/GenBank/DDBJ databases">
        <title>The draft genome of Paenibacillus curdlanolyticus YK9.</title>
        <authorList>
            <consortium name="US DOE Joint Genome Institute (JGI-PGF)"/>
            <person name="Lucas S."/>
            <person name="Copeland A."/>
            <person name="Lapidus A."/>
            <person name="Cheng J.-F."/>
            <person name="Bruce D."/>
            <person name="Goodwin L."/>
            <person name="Pitluck S."/>
            <person name="Land M.L."/>
            <person name="Hauser L."/>
            <person name="Chang Y.-J."/>
            <person name="Jeffries C."/>
            <person name="Anderson I.J."/>
            <person name="Johnson E."/>
            <person name="Loganathan U."/>
            <person name="Mulhopadhyay B."/>
            <person name="Kyrpides N."/>
            <person name="Woyke T.J."/>
        </authorList>
    </citation>
    <scope>NUCLEOTIDE SEQUENCE [LARGE SCALE GENOMIC DNA]</scope>
    <source>
        <strain evidence="2 3">YK9</strain>
    </source>
</reference>
<dbReference type="Gene3D" id="6.10.250.3110">
    <property type="match status" value="1"/>
</dbReference>
<accession>E0I9X9</accession>
<evidence type="ECO:0000313" key="3">
    <source>
        <dbReference type="Proteomes" id="UP000005387"/>
    </source>
</evidence>
<dbReference type="EMBL" id="AEDD01000006">
    <property type="protein sequence ID" value="EFM10556.1"/>
    <property type="molecule type" value="Genomic_DNA"/>
</dbReference>
<keyword evidence="3" id="KW-1185">Reference proteome</keyword>
<organism evidence="2 3">
    <name type="scientific">Paenibacillus curdlanolyticus YK9</name>
    <dbReference type="NCBI Taxonomy" id="717606"/>
    <lineage>
        <taxon>Bacteria</taxon>
        <taxon>Bacillati</taxon>
        <taxon>Bacillota</taxon>
        <taxon>Bacilli</taxon>
        <taxon>Bacillales</taxon>
        <taxon>Paenibacillaceae</taxon>
        <taxon>Paenibacillus</taxon>
    </lineage>
</organism>